<reference evidence="2" key="2">
    <citation type="submission" date="2015-01" db="EMBL/GenBank/DDBJ databases">
        <title>Evolutionary Origins and Diversification of the Mycorrhizal Mutualists.</title>
        <authorList>
            <consortium name="DOE Joint Genome Institute"/>
            <consortium name="Mycorrhizal Genomics Consortium"/>
            <person name="Kohler A."/>
            <person name="Kuo A."/>
            <person name="Nagy L.G."/>
            <person name="Floudas D."/>
            <person name="Copeland A."/>
            <person name="Barry K.W."/>
            <person name="Cichocki N."/>
            <person name="Veneault-Fourrey C."/>
            <person name="LaButti K."/>
            <person name="Lindquist E.A."/>
            <person name="Lipzen A."/>
            <person name="Lundell T."/>
            <person name="Morin E."/>
            <person name="Murat C."/>
            <person name="Riley R."/>
            <person name="Ohm R."/>
            <person name="Sun H."/>
            <person name="Tunlid A."/>
            <person name="Henrissat B."/>
            <person name="Grigoriev I.V."/>
            <person name="Hibbett D.S."/>
            <person name="Martin F."/>
        </authorList>
    </citation>
    <scope>NUCLEOTIDE SEQUENCE [LARGE SCALE GENOMIC DNA]</scope>
    <source>
        <strain evidence="2">h7</strain>
    </source>
</reference>
<protein>
    <submittedName>
        <fullName evidence="1">Uncharacterized protein</fullName>
    </submittedName>
</protein>
<keyword evidence="2" id="KW-1185">Reference proteome</keyword>
<dbReference type="HOGENOM" id="CLU_2996708_0_0_1"/>
<gene>
    <name evidence="1" type="ORF">M413DRAFT_263420</name>
</gene>
<accession>A0A0C3CDF5</accession>
<reference evidence="1 2" key="1">
    <citation type="submission" date="2014-04" db="EMBL/GenBank/DDBJ databases">
        <authorList>
            <consortium name="DOE Joint Genome Institute"/>
            <person name="Kuo A."/>
            <person name="Gay G."/>
            <person name="Dore J."/>
            <person name="Kohler A."/>
            <person name="Nagy L.G."/>
            <person name="Floudas D."/>
            <person name="Copeland A."/>
            <person name="Barry K.W."/>
            <person name="Cichocki N."/>
            <person name="Veneault-Fourrey C."/>
            <person name="LaButti K."/>
            <person name="Lindquist E.A."/>
            <person name="Lipzen A."/>
            <person name="Lundell T."/>
            <person name="Morin E."/>
            <person name="Murat C."/>
            <person name="Sun H."/>
            <person name="Tunlid A."/>
            <person name="Henrissat B."/>
            <person name="Grigoriev I.V."/>
            <person name="Hibbett D.S."/>
            <person name="Martin F."/>
            <person name="Nordberg H.P."/>
            <person name="Cantor M.N."/>
            <person name="Hua S.X."/>
        </authorList>
    </citation>
    <scope>NUCLEOTIDE SEQUENCE [LARGE SCALE GENOMIC DNA]</scope>
    <source>
        <strain evidence="2">h7</strain>
    </source>
</reference>
<dbReference type="EMBL" id="KN831770">
    <property type="protein sequence ID" value="KIM46810.1"/>
    <property type="molecule type" value="Genomic_DNA"/>
</dbReference>
<proteinExistence type="predicted"/>
<dbReference type="AlphaFoldDB" id="A0A0C3CDF5"/>
<dbReference type="Proteomes" id="UP000053424">
    <property type="component" value="Unassembled WGS sequence"/>
</dbReference>
<evidence type="ECO:0000313" key="2">
    <source>
        <dbReference type="Proteomes" id="UP000053424"/>
    </source>
</evidence>
<name>A0A0C3CDF5_HEBCY</name>
<sequence length="57" mass="6329">MPPCPFEFFQLKRFENQPLNSPTTGEVRSLLDGGGWIGDDRAMGEASIVNVERLTGF</sequence>
<organism evidence="1 2">
    <name type="scientific">Hebeloma cylindrosporum</name>
    <dbReference type="NCBI Taxonomy" id="76867"/>
    <lineage>
        <taxon>Eukaryota</taxon>
        <taxon>Fungi</taxon>
        <taxon>Dikarya</taxon>
        <taxon>Basidiomycota</taxon>
        <taxon>Agaricomycotina</taxon>
        <taxon>Agaricomycetes</taxon>
        <taxon>Agaricomycetidae</taxon>
        <taxon>Agaricales</taxon>
        <taxon>Agaricineae</taxon>
        <taxon>Hymenogastraceae</taxon>
        <taxon>Hebeloma</taxon>
    </lineage>
</organism>
<evidence type="ECO:0000313" key="1">
    <source>
        <dbReference type="EMBL" id="KIM46810.1"/>
    </source>
</evidence>